<keyword evidence="1" id="KW-0238">DNA-binding</keyword>
<evidence type="ECO:0000313" key="3">
    <source>
        <dbReference type="Proteomes" id="UP001189143"/>
    </source>
</evidence>
<dbReference type="PANTHER" id="PTHR46558">
    <property type="entry name" value="TRACRIPTIONAL REGULATORY PROTEIN-RELATED-RELATED"/>
    <property type="match status" value="1"/>
</dbReference>
<dbReference type="AlphaFoldDB" id="A0AAD2DI89"/>
<dbReference type="PROSITE" id="PS50943">
    <property type="entry name" value="HTH_CROC1"/>
    <property type="match status" value="1"/>
</dbReference>
<reference evidence="2" key="1">
    <citation type="submission" date="2022-10" db="EMBL/GenBank/DDBJ databases">
        <authorList>
            <person name="Aires J."/>
            <person name="Mesa V."/>
        </authorList>
    </citation>
    <scope>NUCLEOTIDE SEQUENCE</scope>
    <source>
        <strain evidence="2">Clostridium neonatale JD116</strain>
    </source>
</reference>
<dbReference type="Proteomes" id="UP001189143">
    <property type="component" value="Unassembled WGS sequence"/>
</dbReference>
<dbReference type="SUPFAM" id="SSF47413">
    <property type="entry name" value="lambda repressor-like DNA-binding domains"/>
    <property type="match status" value="1"/>
</dbReference>
<dbReference type="Gene3D" id="1.10.260.40">
    <property type="entry name" value="lambda repressor-like DNA-binding domains"/>
    <property type="match status" value="1"/>
</dbReference>
<dbReference type="CDD" id="cd00093">
    <property type="entry name" value="HTH_XRE"/>
    <property type="match status" value="1"/>
</dbReference>
<comment type="caution">
    <text evidence="2">The sequence shown here is derived from an EMBL/GenBank/DDBJ whole genome shotgun (WGS) entry which is preliminary data.</text>
</comment>
<dbReference type="InterPro" id="IPR001387">
    <property type="entry name" value="Cro/C1-type_HTH"/>
</dbReference>
<sequence length="155" mass="17508">MNIGEKIRKYRKLNKLNQTELGQMIGVVNSTIAKYELNKLEPNLDTLKKISKALNISILDLIDDEESKDMPLKGILSKTNSSSPVTQQIYANIIIDTLNSPISLFTESLGKYLSSDDIQQKLNCSDFTGGDLEELSEFLFHMLKLKILEINSKKK</sequence>
<proteinExistence type="predicted"/>
<protein>
    <submittedName>
        <fullName evidence="2">Uncharacterized protein</fullName>
    </submittedName>
</protein>
<dbReference type="RefSeq" id="WP_210887002.1">
    <property type="nucleotide sequence ID" value="NZ_CAMRXC010000291.1"/>
</dbReference>
<dbReference type="SMART" id="SM00530">
    <property type="entry name" value="HTH_XRE"/>
    <property type="match status" value="1"/>
</dbReference>
<evidence type="ECO:0000313" key="2">
    <source>
        <dbReference type="EMBL" id="CAI3696606.1"/>
    </source>
</evidence>
<accession>A0AAD2DI89</accession>
<name>A0AAD2DI89_9CLOT</name>
<dbReference type="EMBL" id="CAMTCP010000297">
    <property type="protein sequence ID" value="CAI3696606.1"/>
    <property type="molecule type" value="Genomic_DNA"/>
</dbReference>
<evidence type="ECO:0000256" key="1">
    <source>
        <dbReference type="ARBA" id="ARBA00023125"/>
    </source>
</evidence>
<organism evidence="2 3">
    <name type="scientific">Clostridium neonatale</name>
    <dbReference type="NCBI Taxonomy" id="137838"/>
    <lineage>
        <taxon>Bacteria</taxon>
        <taxon>Bacillati</taxon>
        <taxon>Bacillota</taxon>
        <taxon>Clostridia</taxon>
        <taxon>Eubacteriales</taxon>
        <taxon>Clostridiaceae</taxon>
        <taxon>Clostridium</taxon>
    </lineage>
</organism>
<dbReference type="Pfam" id="PF01381">
    <property type="entry name" value="HTH_3"/>
    <property type="match status" value="1"/>
</dbReference>
<dbReference type="PANTHER" id="PTHR46558:SF11">
    <property type="entry name" value="HTH-TYPE TRANSCRIPTIONAL REGULATOR XRE"/>
    <property type="match status" value="1"/>
</dbReference>
<gene>
    <name evidence="2" type="ORF">CNEO2_940005</name>
</gene>
<dbReference type="InterPro" id="IPR010982">
    <property type="entry name" value="Lambda_DNA-bd_dom_sf"/>
</dbReference>
<dbReference type="GO" id="GO:0003677">
    <property type="term" value="F:DNA binding"/>
    <property type="evidence" value="ECO:0007669"/>
    <property type="project" value="UniProtKB-KW"/>
</dbReference>